<dbReference type="AlphaFoldDB" id="A0AAV9XD19"/>
<evidence type="ECO:0000256" key="1">
    <source>
        <dbReference type="SAM" id="MobiDB-lite"/>
    </source>
</evidence>
<feature type="region of interest" description="Disordered" evidence="1">
    <location>
        <begin position="1"/>
        <end position="59"/>
    </location>
</feature>
<feature type="region of interest" description="Disordered" evidence="1">
    <location>
        <begin position="556"/>
        <end position="616"/>
    </location>
</feature>
<feature type="compositionally biased region" description="Basic and acidic residues" evidence="1">
    <location>
        <begin position="213"/>
        <end position="226"/>
    </location>
</feature>
<feature type="compositionally biased region" description="Polar residues" evidence="1">
    <location>
        <begin position="183"/>
        <end position="211"/>
    </location>
</feature>
<feature type="compositionally biased region" description="Polar residues" evidence="1">
    <location>
        <begin position="579"/>
        <end position="590"/>
    </location>
</feature>
<protein>
    <recommendedName>
        <fullName evidence="4">Peptidase S8/S53 domain-containing protein</fullName>
    </recommendedName>
</protein>
<dbReference type="Gene3D" id="3.40.50.200">
    <property type="entry name" value="Peptidase S8/S53 domain"/>
    <property type="match status" value="1"/>
</dbReference>
<dbReference type="EMBL" id="JAVHJO010000005">
    <property type="protein sequence ID" value="KAK6539990.1"/>
    <property type="molecule type" value="Genomic_DNA"/>
</dbReference>
<comment type="caution">
    <text evidence="2">The sequence shown here is derived from an EMBL/GenBank/DDBJ whole genome shotgun (WGS) entry which is preliminary data.</text>
</comment>
<feature type="region of interest" description="Disordered" evidence="1">
    <location>
        <begin position="167"/>
        <end position="226"/>
    </location>
</feature>
<reference evidence="2 3" key="1">
    <citation type="submission" date="2019-10" db="EMBL/GenBank/DDBJ databases">
        <authorList>
            <person name="Palmer J.M."/>
        </authorList>
    </citation>
    <scope>NUCLEOTIDE SEQUENCE [LARGE SCALE GENOMIC DNA]</scope>
    <source>
        <strain evidence="2 3">TWF694</strain>
    </source>
</reference>
<feature type="compositionally biased region" description="Low complexity" evidence="1">
    <location>
        <begin position="167"/>
        <end position="182"/>
    </location>
</feature>
<feature type="compositionally biased region" description="Polar residues" evidence="1">
    <location>
        <begin position="32"/>
        <end position="46"/>
    </location>
</feature>
<evidence type="ECO:0000313" key="2">
    <source>
        <dbReference type="EMBL" id="KAK6539990.1"/>
    </source>
</evidence>
<name>A0AAV9XD19_9PEZI</name>
<proteinExistence type="predicted"/>
<gene>
    <name evidence="2" type="ORF">TWF694_008823</name>
</gene>
<dbReference type="Proteomes" id="UP001365542">
    <property type="component" value="Unassembled WGS sequence"/>
</dbReference>
<dbReference type="SUPFAM" id="SSF52743">
    <property type="entry name" value="Subtilisin-like"/>
    <property type="match status" value="1"/>
</dbReference>
<dbReference type="GO" id="GO:0004252">
    <property type="term" value="F:serine-type endopeptidase activity"/>
    <property type="evidence" value="ECO:0007669"/>
    <property type="project" value="InterPro"/>
</dbReference>
<evidence type="ECO:0000313" key="3">
    <source>
        <dbReference type="Proteomes" id="UP001365542"/>
    </source>
</evidence>
<evidence type="ECO:0008006" key="4">
    <source>
        <dbReference type="Google" id="ProtNLM"/>
    </source>
</evidence>
<organism evidence="2 3">
    <name type="scientific">Orbilia ellipsospora</name>
    <dbReference type="NCBI Taxonomy" id="2528407"/>
    <lineage>
        <taxon>Eukaryota</taxon>
        <taxon>Fungi</taxon>
        <taxon>Dikarya</taxon>
        <taxon>Ascomycota</taxon>
        <taxon>Pezizomycotina</taxon>
        <taxon>Orbiliomycetes</taxon>
        <taxon>Orbiliales</taxon>
        <taxon>Orbiliaceae</taxon>
        <taxon>Orbilia</taxon>
    </lineage>
</organism>
<accession>A0AAV9XD19</accession>
<feature type="compositionally biased region" description="Low complexity" evidence="1">
    <location>
        <begin position="13"/>
        <end position="24"/>
    </location>
</feature>
<feature type="compositionally biased region" description="Pro residues" evidence="1">
    <location>
        <begin position="598"/>
        <end position="616"/>
    </location>
</feature>
<dbReference type="InterPro" id="IPR036852">
    <property type="entry name" value="Peptidase_S8/S53_dom_sf"/>
</dbReference>
<sequence>MASEVSAKDIRTSLKTSSLSSSRKPTAILSRKPNQLLTTHQTPSHIPTTTHKPVPKKTPDPDPAVELIETPDSQNTNTIEPFIFLLKETARRDTNAQKSLENDLNGLGKKSQYDYVLRSPNVGTYFYTRNMTLSDARSFAERNKRNILIAARYLQFINDINRTTSLSITSSQSQTQTPGSPTKITTPIQNTTQPSVVVITSTRPFSSNPATTHKAEHPNQASKRDLKSENTDFLDIRILCQAPNETLPTQYRYDSNDGYGVHIYAVGTGANINHEAFQSALNYSQFDPPIYAQPNPAPENAGDGDTERFDGTGTLGKLVANKTGLARRSDITVVRAIDNESREGKPLLLSALVQLYDQVAPRGNTTEKFIISLSRSLQSFSSKSPLSERTLSFWLEEIMNLFGRLQNVILVAEAGDSRVCGDELYPSFLNSMINDSCKLKGSLWPASMKNISNLVTVGGTDSNGLKVPPSVDALVYAPATNISVPIMGPQGVNKQYGFRGGNSYGVTIVAGILAGYLSKYAGLSTMDVVELLKANSHIRNKTKEGVPIVWNGEAKKSLHHGPPVQSNGIKNPSPPSSEGACTTITSSDGTSIECEIPSPHPTTPTPPITPKPIAPGPPKPGIIYSTRYKQVVIITPEPNRVATVTEDWGKTTFTEVWVTPVEAVSTVTVTQTVLQYKAPPAGPPPPFFKTCYGLERGAYFQRDLLANFIESNFCADLVNNIPNDQFYCTKDKYWELDGNYWRSDDDWKDDGKIHNTCAWVWPAFGGSLGEVQVGVRWDHPGLRPSKHVCLRMFRSLVDGCDEDPVGNPLDYKGGGRIDSSDGLVHYWLEPQRHRSMMRKPFPPQDKFVACSHIEEKGKVSDFSIPETYLCEGWGWGETEGADVPTGAVENLWHEIVLSHKCSGASFSSTLAVLWSNNITDRREWTLIFTLDGGQKDCVAHSIRDASSDRFGIEVATQNILKLNKPLDDSAFPPYFTPDAGSYGN</sequence>
<feature type="compositionally biased region" description="Basic and acidic residues" evidence="1">
    <location>
        <begin position="1"/>
        <end position="12"/>
    </location>
</feature>
<keyword evidence="3" id="KW-1185">Reference proteome</keyword>
<dbReference type="GO" id="GO:0006508">
    <property type="term" value="P:proteolysis"/>
    <property type="evidence" value="ECO:0007669"/>
    <property type="project" value="InterPro"/>
</dbReference>